<dbReference type="InterPro" id="IPR000644">
    <property type="entry name" value="CBS_dom"/>
</dbReference>
<dbReference type="InterPro" id="IPR038076">
    <property type="entry name" value="MgtE_N_sf"/>
</dbReference>
<feature type="domain" description="CBS" evidence="3">
    <location>
        <begin position="427"/>
        <end position="486"/>
    </location>
</feature>
<keyword evidence="5" id="KW-1185">Reference proteome</keyword>
<dbReference type="InterPro" id="IPR011033">
    <property type="entry name" value="PRC_barrel-like_sf"/>
</dbReference>
<dbReference type="PROSITE" id="PS51371">
    <property type="entry name" value="CBS"/>
    <property type="match status" value="1"/>
</dbReference>
<organism evidence="4 5">
    <name type="scientific">Mycolicibacterium aubagnense</name>
    <dbReference type="NCBI Taxonomy" id="319707"/>
    <lineage>
        <taxon>Bacteria</taxon>
        <taxon>Bacillati</taxon>
        <taxon>Actinomycetota</taxon>
        <taxon>Actinomycetes</taxon>
        <taxon>Mycobacteriales</taxon>
        <taxon>Mycobacteriaceae</taxon>
        <taxon>Mycolicibacterium</taxon>
    </lineage>
</organism>
<dbReference type="CDD" id="cd04606">
    <property type="entry name" value="CBS_pair_Mg_transporter"/>
    <property type="match status" value="1"/>
</dbReference>
<dbReference type="Pfam" id="PF03448">
    <property type="entry name" value="MgtE_N"/>
    <property type="match status" value="1"/>
</dbReference>
<dbReference type="PANTHER" id="PTHR43773:SF1">
    <property type="entry name" value="MAGNESIUM TRANSPORTER MGTE"/>
    <property type="match status" value="1"/>
</dbReference>
<feature type="region of interest" description="Disordered" evidence="2">
    <location>
        <begin position="485"/>
        <end position="504"/>
    </location>
</feature>
<dbReference type="EMBL" id="AP022577">
    <property type="protein sequence ID" value="BBX82134.1"/>
    <property type="molecule type" value="Genomic_DNA"/>
</dbReference>
<dbReference type="Gene3D" id="3.10.580.10">
    <property type="entry name" value="CBS-domain"/>
    <property type="match status" value="1"/>
</dbReference>
<dbReference type="Pfam" id="PF00571">
    <property type="entry name" value="CBS"/>
    <property type="match status" value="1"/>
</dbReference>
<evidence type="ECO:0000256" key="1">
    <source>
        <dbReference type="PROSITE-ProRule" id="PRU00703"/>
    </source>
</evidence>
<dbReference type="InterPro" id="IPR006669">
    <property type="entry name" value="MgtE_transporter"/>
</dbReference>
<dbReference type="InterPro" id="IPR027275">
    <property type="entry name" value="PRC-brl_dom"/>
</dbReference>
<dbReference type="Gene3D" id="2.30.30.240">
    <property type="entry name" value="PRC-barrel domain"/>
    <property type="match status" value="1"/>
</dbReference>
<dbReference type="SMART" id="SM00116">
    <property type="entry name" value="CBS"/>
    <property type="match status" value="1"/>
</dbReference>
<dbReference type="Proteomes" id="UP000465609">
    <property type="component" value="Chromosome"/>
</dbReference>
<sequence>MRTARAMLAAGKHPTAVAESCAVPLALVELIRDELAAVHPEFALCPYDPPVPAAGAAHRTQGVPVNHNTPRDDHAGTGGAPVIHLSELLKAPVVSRSGEPVGKVEDVIVRLGSSEEYPAVTGLVVGVGGRQVFVSADIVRSLSEHQVDLTKNKVDLRTFGRRDGEYLLKADVLDHRFIDVPNAELLRAYDIELEDTGAGWVLARLDTRRPARFFGLIKSHGGHAARDWKAFEPMIGHDQSMLVRRVQGRVHTLKPAQIADLLEDATAAEGGEILERVRSNPELEADVFEELDPEKASKLFDDMPDTEVAGVLGRMRADDAADAVSDLRQSRRRRVLDLLPAAQRTKVVTLMGFNPDSAGGLMNIDIATCPLESTAAQALSVIAEARTLQPEALLKMHVLGADGQLAGVVSVIVLLQADPGADVTALMDTDPVRVGPDADLTDIALLMSDFNLATVPVVDEGDHVLGVVTYDDVLEALIPEDWRRREPAPRPIRDIGTTGNGAQS</sequence>
<evidence type="ECO:0000313" key="5">
    <source>
        <dbReference type="Proteomes" id="UP000465609"/>
    </source>
</evidence>
<name>A0ABN5YPA7_9MYCO</name>
<dbReference type="SUPFAM" id="SSF158791">
    <property type="entry name" value="MgtE N-terminal domain-like"/>
    <property type="match status" value="1"/>
</dbReference>
<accession>A0ABN5YPA7</accession>
<dbReference type="SMART" id="SM00924">
    <property type="entry name" value="MgtE_N"/>
    <property type="match status" value="1"/>
</dbReference>
<proteinExistence type="predicted"/>
<evidence type="ECO:0000259" key="3">
    <source>
        <dbReference type="PROSITE" id="PS51371"/>
    </source>
</evidence>
<dbReference type="Gene3D" id="1.25.60.10">
    <property type="entry name" value="MgtE N-terminal domain-like"/>
    <property type="match status" value="1"/>
</dbReference>
<reference evidence="4 5" key="1">
    <citation type="journal article" date="2019" name="Emerg. Microbes Infect.">
        <title>Comprehensive subspecies identification of 175 nontuberculous mycobacteria species based on 7547 genomic profiles.</title>
        <authorList>
            <person name="Matsumoto Y."/>
            <person name="Kinjo T."/>
            <person name="Motooka D."/>
            <person name="Nabeya D."/>
            <person name="Jung N."/>
            <person name="Uechi K."/>
            <person name="Horii T."/>
            <person name="Iida T."/>
            <person name="Fujita J."/>
            <person name="Nakamura S."/>
        </authorList>
    </citation>
    <scope>NUCLEOTIDE SEQUENCE [LARGE SCALE GENOMIC DNA]</scope>
    <source>
        <strain evidence="4 5">JCM 15296</strain>
    </source>
</reference>
<protein>
    <recommendedName>
        <fullName evidence="3">CBS domain-containing protein</fullName>
    </recommendedName>
</protein>
<dbReference type="SUPFAM" id="SSF50346">
    <property type="entry name" value="PRC-barrel domain"/>
    <property type="match status" value="1"/>
</dbReference>
<dbReference type="InterPro" id="IPR046342">
    <property type="entry name" value="CBS_dom_sf"/>
</dbReference>
<evidence type="ECO:0000256" key="2">
    <source>
        <dbReference type="SAM" id="MobiDB-lite"/>
    </source>
</evidence>
<dbReference type="Pfam" id="PF05239">
    <property type="entry name" value="PRC"/>
    <property type="match status" value="1"/>
</dbReference>
<dbReference type="InterPro" id="IPR006668">
    <property type="entry name" value="Mg_transptr_MgtE_intracell_dom"/>
</dbReference>
<gene>
    <name evidence="4" type="ORF">MAUB_00070</name>
</gene>
<dbReference type="SUPFAM" id="SSF54631">
    <property type="entry name" value="CBS-domain pair"/>
    <property type="match status" value="1"/>
</dbReference>
<evidence type="ECO:0000313" key="4">
    <source>
        <dbReference type="EMBL" id="BBX82134.1"/>
    </source>
</evidence>
<dbReference type="PANTHER" id="PTHR43773">
    <property type="entry name" value="MAGNESIUM TRANSPORTER MGTE"/>
    <property type="match status" value="1"/>
</dbReference>
<keyword evidence="1" id="KW-0129">CBS domain</keyword>